<evidence type="ECO:0000313" key="2">
    <source>
        <dbReference type="Proteomes" id="UP000660611"/>
    </source>
</evidence>
<evidence type="ECO:0000313" key="1">
    <source>
        <dbReference type="EMBL" id="GIG46731.1"/>
    </source>
</evidence>
<comment type="caution">
    <text evidence="1">The sequence shown here is derived from an EMBL/GenBank/DDBJ whole genome shotgun (WGS) entry which is preliminary data.</text>
</comment>
<dbReference type="Proteomes" id="UP000660611">
    <property type="component" value="Unassembled WGS sequence"/>
</dbReference>
<protein>
    <submittedName>
        <fullName evidence="1">Uncharacterized protein</fullName>
    </submittedName>
</protein>
<keyword evidence="2" id="KW-1185">Reference proteome</keyword>
<sequence>MASALSWLDSSRADQQRMRELLNLFSNTESRDELGIGQVRDAFSDMLFPGISTLHTRARYLLIVPWCFQDAQGRRLRGNATSARVSRNERTVISALIRAGRPEGMVGRYTGVKVRTLPSTIYATALTTFGIRTGEEPVTRSAAETEELAELRTGMWHPTLPDPPAGFPTELDGELTLGPDEARWLRECMLARVPNTLLAHLLAPERWPALEADHPWDDAVTAGASPEITRAALHAGRFSLAIHGAALLYNLLVAERYEAAGLIKHAAPVDLYRALLADWAVELAGLSAWNRAEMWSQVIEVNPRIATNLTARRFIDLWLDAVATGGIREVRKEQSLRTLIGERERSVKKSQSRLTNEKLLRNWSGASGSARLVYRWPQARSMLMDIHNGCAAESEVELAGA</sequence>
<dbReference type="InterPro" id="IPR045941">
    <property type="entry name" value="DUF6361"/>
</dbReference>
<name>A0A919PP28_9ACTN</name>
<reference evidence="1" key="1">
    <citation type="submission" date="2021-01" db="EMBL/GenBank/DDBJ databases">
        <title>Whole genome shotgun sequence of Dactylosporangium siamense NBRC 106093.</title>
        <authorList>
            <person name="Komaki H."/>
            <person name="Tamura T."/>
        </authorList>
    </citation>
    <scope>NUCLEOTIDE SEQUENCE</scope>
    <source>
        <strain evidence="1">NBRC 106093</strain>
    </source>
</reference>
<dbReference type="EMBL" id="BONQ01000077">
    <property type="protein sequence ID" value="GIG46731.1"/>
    <property type="molecule type" value="Genomic_DNA"/>
</dbReference>
<gene>
    <name evidence="1" type="ORF">Dsi01nite_047720</name>
</gene>
<proteinExistence type="predicted"/>
<dbReference type="RefSeq" id="WP_239136129.1">
    <property type="nucleotide sequence ID" value="NZ_BAAAVW010000016.1"/>
</dbReference>
<dbReference type="AlphaFoldDB" id="A0A919PP28"/>
<accession>A0A919PP28</accession>
<dbReference type="Pfam" id="PF19888">
    <property type="entry name" value="DUF6361"/>
    <property type="match status" value="1"/>
</dbReference>
<organism evidence="1 2">
    <name type="scientific">Dactylosporangium siamense</name>
    <dbReference type="NCBI Taxonomy" id="685454"/>
    <lineage>
        <taxon>Bacteria</taxon>
        <taxon>Bacillati</taxon>
        <taxon>Actinomycetota</taxon>
        <taxon>Actinomycetes</taxon>
        <taxon>Micromonosporales</taxon>
        <taxon>Micromonosporaceae</taxon>
        <taxon>Dactylosporangium</taxon>
    </lineage>
</organism>